<proteinExistence type="inferred from homology"/>
<keyword evidence="3" id="KW-0732">Signal</keyword>
<name>A0ABN2WVN8_9MICO</name>
<dbReference type="InterPro" id="IPR018389">
    <property type="entry name" value="DctP_fam"/>
</dbReference>
<dbReference type="RefSeq" id="WP_344337159.1">
    <property type="nucleotide sequence ID" value="NZ_BAAAPZ010000008.1"/>
</dbReference>
<protein>
    <recommendedName>
        <fullName evidence="6">TRAP-type C4-dicarboxylate transport system, substrate-binding protein</fullName>
    </recommendedName>
</protein>
<dbReference type="InterPro" id="IPR038404">
    <property type="entry name" value="TRAP_DctP_sf"/>
</dbReference>
<evidence type="ECO:0008006" key="6">
    <source>
        <dbReference type="Google" id="ProtNLM"/>
    </source>
</evidence>
<dbReference type="Proteomes" id="UP001500984">
    <property type="component" value="Unassembled WGS sequence"/>
</dbReference>
<keyword evidence="2" id="KW-0813">Transport</keyword>
<evidence type="ECO:0000313" key="5">
    <source>
        <dbReference type="Proteomes" id="UP001500984"/>
    </source>
</evidence>
<reference evidence="4 5" key="1">
    <citation type="journal article" date="2019" name="Int. J. Syst. Evol. Microbiol.">
        <title>The Global Catalogue of Microorganisms (GCM) 10K type strain sequencing project: providing services to taxonomists for standard genome sequencing and annotation.</title>
        <authorList>
            <consortium name="The Broad Institute Genomics Platform"/>
            <consortium name="The Broad Institute Genome Sequencing Center for Infectious Disease"/>
            <person name="Wu L."/>
            <person name="Ma J."/>
        </authorList>
    </citation>
    <scope>NUCLEOTIDE SEQUENCE [LARGE SCALE GENOMIC DNA]</scope>
    <source>
        <strain evidence="4 5">JCM 15900</strain>
    </source>
</reference>
<sequence>MDAVEERSGGKIGFDVAWGQSIAAYPEVDDALADGRLDLAYTVPVYFVAEYPRIDAYNKLSQYVSGSPLAGEAAMQAQMSEAAWNDPELLEEYTSKGLVPLNPMVTSGNYWTACGDEGTALDDWQGRQIRIGGSVQTPIAQNLGASPVSMEYGEAFEALQRSTVDCIFVQGMVAGSTGLLEAAPQVSTLGDERFTGAVTAGHVAGSSFEALPLAYRQILFDAAGIDWTHGVTAAVVGSSVDAVADVRAAGGEFREMDADAAEVILSTQREIAEQLVADGVVDASVRDGLVESGARWMERAAELGYEDGGELSELDRWYDPEDVDFRPLAEEAFRAGALAHRPA</sequence>
<keyword evidence="5" id="KW-1185">Reference proteome</keyword>
<dbReference type="Gene3D" id="3.40.190.170">
    <property type="entry name" value="Bacterial extracellular solute-binding protein, family 7"/>
    <property type="match status" value="1"/>
</dbReference>
<comment type="caution">
    <text evidence="4">The sequence shown here is derived from an EMBL/GenBank/DDBJ whole genome shotgun (WGS) entry which is preliminary data.</text>
</comment>
<dbReference type="PANTHER" id="PTHR33376">
    <property type="match status" value="1"/>
</dbReference>
<comment type="similarity">
    <text evidence="1">Belongs to the bacterial solute-binding protein 7 family.</text>
</comment>
<dbReference type="PANTHER" id="PTHR33376:SF7">
    <property type="entry name" value="C4-DICARBOXYLATE-BINDING PROTEIN DCTB"/>
    <property type="match status" value="1"/>
</dbReference>
<organism evidence="4 5">
    <name type="scientific">Brevibacterium salitolerans</name>
    <dbReference type="NCBI Taxonomy" id="1403566"/>
    <lineage>
        <taxon>Bacteria</taxon>
        <taxon>Bacillati</taxon>
        <taxon>Actinomycetota</taxon>
        <taxon>Actinomycetes</taxon>
        <taxon>Micrococcales</taxon>
        <taxon>Brevibacteriaceae</taxon>
        <taxon>Brevibacterium</taxon>
    </lineage>
</organism>
<gene>
    <name evidence="4" type="ORF">GCM10009823_21400</name>
</gene>
<evidence type="ECO:0000256" key="2">
    <source>
        <dbReference type="ARBA" id="ARBA00022448"/>
    </source>
</evidence>
<dbReference type="EMBL" id="BAAAPZ010000008">
    <property type="protein sequence ID" value="GAA2099505.1"/>
    <property type="molecule type" value="Genomic_DNA"/>
</dbReference>
<dbReference type="Pfam" id="PF03480">
    <property type="entry name" value="DctP"/>
    <property type="match status" value="1"/>
</dbReference>
<accession>A0ABN2WVN8</accession>
<evidence type="ECO:0000313" key="4">
    <source>
        <dbReference type="EMBL" id="GAA2099505.1"/>
    </source>
</evidence>
<evidence type="ECO:0000256" key="3">
    <source>
        <dbReference type="ARBA" id="ARBA00022729"/>
    </source>
</evidence>
<evidence type="ECO:0000256" key="1">
    <source>
        <dbReference type="ARBA" id="ARBA00009023"/>
    </source>
</evidence>